<dbReference type="InterPro" id="IPR029058">
    <property type="entry name" value="AB_hydrolase_fold"/>
</dbReference>
<name>A0A1M5HQD7_9BACI</name>
<evidence type="ECO:0000259" key="1">
    <source>
        <dbReference type="Pfam" id="PF00561"/>
    </source>
</evidence>
<dbReference type="Gene3D" id="3.40.50.1820">
    <property type="entry name" value="alpha/beta hydrolase"/>
    <property type="match status" value="1"/>
</dbReference>
<feature type="domain" description="AB hydrolase-1" evidence="1">
    <location>
        <begin position="24"/>
        <end position="138"/>
    </location>
</feature>
<dbReference type="OrthoDB" id="59888at2"/>
<protein>
    <submittedName>
        <fullName evidence="2">Pimeloyl-ACP methyl ester carboxylesterase</fullName>
    </submittedName>
</protein>
<proteinExistence type="predicted"/>
<dbReference type="Proteomes" id="UP000183988">
    <property type="component" value="Unassembled WGS sequence"/>
</dbReference>
<dbReference type="InterPro" id="IPR050266">
    <property type="entry name" value="AB_hydrolase_sf"/>
</dbReference>
<organism evidence="2 3">
    <name type="scientific">Ornithinibacillus halophilus</name>
    <dbReference type="NCBI Taxonomy" id="930117"/>
    <lineage>
        <taxon>Bacteria</taxon>
        <taxon>Bacillati</taxon>
        <taxon>Bacillota</taxon>
        <taxon>Bacilli</taxon>
        <taxon>Bacillales</taxon>
        <taxon>Bacillaceae</taxon>
        <taxon>Ornithinibacillus</taxon>
    </lineage>
</organism>
<sequence>MQNYELLTINHRKIEVLRKGNSGPPIIILAGMGCSFDEWYEVTDTISTYSKVILFHRPGLGKSEIGNEPRTTTAVVEELKKMLDQIVLNESVILIGHSYGGLCVQHFAKVYPEKVSGVILVDSTSVDLKKLDELYLPVLDEEGSDAHWLEKCLEYSKMTSNELKREIQPSLTKQQRRLPFYIQNRLLEFQVNPSMYQAMYSEITNWKDDAELIKNLGEFPDLPLIVIKRDKEYNILLSVQEGYPEDELRLLEETWGKLIHAQANLSERSELILANNATHAIYLERPDIINLALQKLLNQRQ</sequence>
<dbReference type="SUPFAM" id="SSF53474">
    <property type="entry name" value="alpha/beta-Hydrolases"/>
    <property type="match status" value="1"/>
</dbReference>
<dbReference type="Pfam" id="PF00561">
    <property type="entry name" value="Abhydrolase_1"/>
    <property type="match status" value="1"/>
</dbReference>
<reference evidence="2 3" key="1">
    <citation type="submission" date="2016-11" db="EMBL/GenBank/DDBJ databases">
        <authorList>
            <person name="Jaros S."/>
            <person name="Januszkiewicz K."/>
            <person name="Wedrychowicz H."/>
        </authorList>
    </citation>
    <scope>NUCLEOTIDE SEQUENCE [LARGE SCALE GENOMIC DNA]</scope>
    <source>
        <strain evidence="2 3">IBRC-M 10683</strain>
    </source>
</reference>
<dbReference type="InterPro" id="IPR000073">
    <property type="entry name" value="AB_hydrolase_1"/>
</dbReference>
<evidence type="ECO:0000313" key="2">
    <source>
        <dbReference type="EMBL" id="SHG18150.1"/>
    </source>
</evidence>
<dbReference type="STRING" id="930117.SAMN05216225_10197"/>
<accession>A0A1M5HQD7</accession>
<gene>
    <name evidence="2" type="ORF">SAMN05216225_10197</name>
</gene>
<dbReference type="PANTHER" id="PTHR43798:SF33">
    <property type="entry name" value="HYDROLASE, PUTATIVE (AFU_ORTHOLOGUE AFUA_2G14860)-RELATED"/>
    <property type="match status" value="1"/>
</dbReference>
<dbReference type="EMBL" id="FQVW01000019">
    <property type="protein sequence ID" value="SHG18150.1"/>
    <property type="molecule type" value="Genomic_DNA"/>
</dbReference>
<dbReference type="PRINTS" id="PR00111">
    <property type="entry name" value="ABHYDROLASE"/>
</dbReference>
<evidence type="ECO:0000313" key="3">
    <source>
        <dbReference type="Proteomes" id="UP000183988"/>
    </source>
</evidence>
<keyword evidence="3" id="KW-1185">Reference proteome</keyword>
<dbReference type="GO" id="GO:0016020">
    <property type="term" value="C:membrane"/>
    <property type="evidence" value="ECO:0007669"/>
    <property type="project" value="TreeGrafter"/>
</dbReference>
<dbReference type="PANTHER" id="PTHR43798">
    <property type="entry name" value="MONOACYLGLYCEROL LIPASE"/>
    <property type="match status" value="1"/>
</dbReference>
<dbReference type="AlphaFoldDB" id="A0A1M5HQD7"/>